<feature type="region of interest" description="Disordered" evidence="1">
    <location>
        <begin position="138"/>
        <end position="165"/>
    </location>
</feature>
<sequence>MPTKWISSSGARCGRSSGRKEAQDIRQQQVFEAAGCTFQPNITRPQVRKRGPAMSYTQQDFDQQLAQDNHQKGLDRYLQRMDKAKDIKEQKAKLEDHLYNRDKKWTPKLTQPVEPKLTAFINGRKDVSVKALNKPVDIMGQSENGGKFGKTQAEERKSNGVRGSQTRTQDFIKMTQKTKSQFVEIKPDMTFEDAVLMIHQHILSLDL</sequence>
<reference evidence="2" key="1">
    <citation type="submission" date="2019-06" db="EMBL/GenBank/DDBJ databases">
        <authorList>
            <person name="Zheng W."/>
        </authorList>
    </citation>
    <scope>NUCLEOTIDE SEQUENCE</scope>
    <source>
        <strain evidence="2">QDHG01</strain>
    </source>
</reference>
<feature type="compositionally biased region" description="Low complexity" evidence="1">
    <location>
        <begin position="7"/>
        <end position="16"/>
    </location>
</feature>
<comment type="caution">
    <text evidence="2">The sequence shown here is derived from an EMBL/GenBank/DDBJ whole genome shotgun (WGS) entry which is preliminary data.</text>
</comment>
<protein>
    <submittedName>
        <fullName evidence="2">Uncharacterized protein</fullName>
    </submittedName>
</protein>
<dbReference type="EMBL" id="RRYP01018170">
    <property type="protein sequence ID" value="TNV73752.1"/>
    <property type="molecule type" value="Genomic_DNA"/>
</dbReference>
<feature type="region of interest" description="Disordered" evidence="1">
    <location>
        <begin position="1"/>
        <end position="24"/>
    </location>
</feature>
<dbReference type="AlphaFoldDB" id="A0A8J8NEY9"/>
<accession>A0A8J8NEY9</accession>
<organism evidence="2 3">
    <name type="scientific">Halteria grandinella</name>
    <dbReference type="NCBI Taxonomy" id="5974"/>
    <lineage>
        <taxon>Eukaryota</taxon>
        <taxon>Sar</taxon>
        <taxon>Alveolata</taxon>
        <taxon>Ciliophora</taxon>
        <taxon>Intramacronucleata</taxon>
        <taxon>Spirotrichea</taxon>
        <taxon>Stichotrichia</taxon>
        <taxon>Sporadotrichida</taxon>
        <taxon>Halteriidae</taxon>
        <taxon>Halteria</taxon>
    </lineage>
</organism>
<name>A0A8J8NEY9_HALGN</name>
<dbReference type="Proteomes" id="UP000785679">
    <property type="component" value="Unassembled WGS sequence"/>
</dbReference>
<gene>
    <name evidence="2" type="ORF">FGO68_gene1363</name>
</gene>
<evidence type="ECO:0000313" key="3">
    <source>
        <dbReference type="Proteomes" id="UP000785679"/>
    </source>
</evidence>
<evidence type="ECO:0000256" key="1">
    <source>
        <dbReference type="SAM" id="MobiDB-lite"/>
    </source>
</evidence>
<dbReference type="OrthoDB" id="10551102at2759"/>
<proteinExistence type="predicted"/>
<evidence type="ECO:0000313" key="2">
    <source>
        <dbReference type="EMBL" id="TNV73752.1"/>
    </source>
</evidence>
<keyword evidence="3" id="KW-1185">Reference proteome</keyword>